<dbReference type="PROSITE" id="PS50267">
    <property type="entry name" value="NA_NEUROTRAN_SYMP_3"/>
    <property type="match status" value="1"/>
</dbReference>
<comment type="subcellular location">
    <subcellularLocation>
        <location evidence="1">Membrane</location>
        <topology evidence="1">Multi-pass membrane protein</topology>
    </subcellularLocation>
</comment>
<dbReference type="PRINTS" id="PR00176">
    <property type="entry name" value="NANEUSMPORT"/>
</dbReference>
<dbReference type="Proteomes" id="UP000694424">
    <property type="component" value="Unplaced"/>
</dbReference>
<reference evidence="10" key="2">
    <citation type="submission" date="2025-09" db="UniProtKB">
        <authorList>
            <consortium name="Ensembl"/>
        </authorList>
    </citation>
    <scope>IDENTIFICATION</scope>
</reference>
<feature type="transmembrane region" description="Helical" evidence="9">
    <location>
        <begin position="539"/>
        <end position="560"/>
    </location>
</feature>
<keyword evidence="8" id="KW-0769">Symport</keyword>
<protein>
    <recommendedName>
        <fullName evidence="8">Transporter</fullName>
    </recommendedName>
</protein>
<dbReference type="SUPFAM" id="SSF161070">
    <property type="entry name" value="SNF-like"/>
    <property type="match status" value="1"/>
</dbReference>
<feature type="transmembrane region" description="Helical" evidence="9">
    <location>
        <begin position="291"/>
        <end position="308"/>
    </location>
</feature>
<feature type="transmembrane region" description="Helical" evidence="9">
    <location>
        <begin position="131"/>
        <end position="155"/>
    </location>
</feature>
<evidence type="ECO:0000256" key="1">
    <source>
        <dbReference type="ARBA" id="ARBA00004141"/>
    </source>
</evidence>
<dbReference type="GO" id="GO:0005332">
    <property type="term" value="F:gamma-aminobutyric acid:sodium:chloride symporter activity"/>
    <property type="evidence" value="ECO:0007669"/>
    <property type="project" value="TreeGrafter"/>
</dbReference>
<feature type="transmembrane region" description="Helical" evidence="9">
    <location>
        <begin position="390"/>
        <end position="412"/>
    </location>
</feature>
<dbReference type="AlphaFoldDB" id="A0A8B9Q584"/>
<dbReference type="InterPro" id="IPR000175">
    <property type="entry name" value="Na/ntran_symport"/>
</dbReference>
<feature type="transmembrane region" description="Helical" evidence="9">
    <location>
        <begin position="211"/>
        <end position="232"/>
    </location>
</feature>
<keyword evidence="7" id="KW-1015">Disulfide bond</keyword>
<evidence type="ECO:0000256" key="5">
    <source>
        <dbReference type="ARBA" id="ARBA00023136"/>
    </source>
</evidence>
<feature type="transmembrane region" description="Helical" evidence="9">
    <location>
        <begin position="455"/>
        <end position="479"/>
    </location>
</feature>
<dbReference type="GO" id="GO:0005886">
    <property type="term" value="C:plasma membrane"/>
    <property type="evidence" value="ECO:0007669"/>
    <property type="project" value="TreeGrafter"/>
</dbReference>
<proteinExistence type="inferred from homology"/>
<evidence type="ECO:0000256" key="8">
    <source>
        <dbReference type="RuleBase" id="RU003732"/>
    </source>
</evidence>
<evidence type="ECO:0000256" key="3">
    <source>
        <dbReference type="ARBA" id="ARBA00022692"/>
    </source>
</evidence>
<accession>A0A8B9Q584</accession>
<feature type="disulfide bond" evidence="7">
    <location>
        <begin position="157"/>
        <end position="166"/>
    </location>
</feature>
<dbReference type="GO" id="GO:0042995">
    <property type="term" value="C:cell projection"/>
    <property type="evidence" value="ECO:0007669"/>
    <property type="project" value="TreeGrafter"/>
</dbReference>
<keyword evidence="5 9" id="KW-0472">Membrane</keyword>
<dbReference type="PANTHER" id="PTHR11616:SF118">
    <property type="entry name" value="SODIUM- AND CHLORIDE-DEPENDENT BETAINE TRANSPORTER"/>
    <property type="match status" value="1"/>
</dbReference>
<keyword evidence="11" id="KW-1185">Reference proteome</keyword>
<evidence type="ECO:0000256" key="6">
    <source>
        <dbReference type="PIRSR" id="PIRSR600175-1"/>
    </source>
</evidence>
<name>A0A8B9Q584_APTOW</name>
<sequence>GALLGFQELRKDWMEDLPNGAVVGSEELKDEEMEERGQWSNKVEFVLSVAGEIIGLGNVWRFPYLCYKNGGGAFLIPYLIFLFTCGIPVFFLETALGQYTSQGGVTAWRKICPIFEGIGYASQVIEFYLNIYYIIILCWALFYLFSSFAAVLPWANCSNPWNSDLCVDFLNSSSLDNRTMPANVTSPVVEFWEKRVLGLTDGIHKLGTVRWELALCLLLAWIICYFCIWKGVKSTGKVVYFTATFPYVMLVVLLVRGVTLPGAAEGILFYLKPDITRLADPQVWMDAGTQIFFSYAICQGCLTALGSYNKYTNNCYRDCIMLCFLNSATSFVAGFAIFSVLGFMAREQGVPIAEVAESGRFFLETSEPKHNRKLEVEGTFYEPVYEVKPVMLSTSSIFVCVESMVTAIIDMFPEVFRKKGRRELLILAIAVICYLLGLLLVTEGGMYIFQLFDYYAASGTCLLFLAIFEAICVGWVYGADRFYDNIEDMIGFRPWPLIKICWLVFTPGMCLAIFLFSLIKYTPLKYNNVYVYPPWGYVVGWLMALSSMVCVPLYAIFILLKTKGPLKQVLRSWSAGKLLVQCTCFF</sequence>
<comment type="similarity">
    <text evidence="8">Belongs to the sodium:neurotransmitter symporter (SNF) (TC 2.A.22) family.</text>
</comment>
<feature type="binding site" evidence="6">
    <location>
        <position position="396"/>
    </location>
    <ligand>
        <name>Na(+)</name>
        <dbReference type="ChEBI" id="CHEBI:29101"/>
        <label>1</label>
    </ligand>
</feature>
<evidence type="ECO:0000256" key="9">
    <source>
        <dbReference type="SAM" id="Phobius"/>
    </source>
</evidence>
<keyword evidence="6" id="KW-0915">Sodium</keyword>
<keyword evidence="4 9" id="KW-1133">Transmembrane helix</keyword>
<feature type="binding site" evidence="6">
    <location>
        <position position="326"/>
    </location>
    <ligand>
        <name>Na(+)</name>
        <dbReference type="ChEBI" id="CHEBI:29101"/>
        <label>1</label>
    </ligand>
</feature>
<feature type="binding site" evidence="6">
    <location>
        <position position="392"/>
    </location>
    <ligand>
        <name>Na(+)</name>
        <dbReference type="ChEBI" id="CHEBI:29101"/>
        <label>1</label>
    </ligand>
</feature>
<evidence type="ECO:0000313" key="10">
    <source>
        <dbReference type="Ensembl" id="ENSAOWP00000022578.1"/>
    </source>
</evidence>
<dbReference type="Ensembl" id="ENSAOWT00000025601.1">
    <property type="protein sequence ID" value="ENSAOWP00000022578.1"/>
    <property type="gene ID" value="ENSAOWG00000015256.1"/>
</dbReference>
<dbReference type="PROSITE" id="PS00610">
    <property type="entry name" value="NA_NEUROTRAN_SYMP_1"/>
    <property type="match status" value="1"/>
</dbReference>
<feature type="transmembrane region" description="Helical" evidence="9">
    <location>
        <begin position="244"/>
        <end position="271"/>
    </location>
</feature>
<feature type="transmembrane region" description="Helical" evidence="9">
    <location>
        <begin position="500"/>
        <end position="519"/>
    </location>
</feature>
<feature type="binding site" evidence="6">
    <location>
        <position position="51"/>
    </location>
    <ligand>
        <name>Na(+)</name>
        <dbReference type="ChEBI" id="CHEBI:29101"/>
        <label>1</label>
    </ligand>
</feature>
<feature type="transmembrane region" description="Helical" evidence="9">
    <location>
        <begin position="424"/>
        <end position="449"/>
    </location>
</feature>
<dbReference type="GO" id="GO:0046872">
    <property type="term" value="F:metal ion binding"/>
    <property type="evidence" value="ECO:0007669"/>
    <property type="project" value="UniProtKB-KW"/>
</dbReference>
<evidence type="ECO:0000256" key="2">
    <source>
        <dbReference type="ARBA" id="ARBA00022448"/>
    </source>
</evidence>
<keyword evidence="6" id="KW-0479">Metal-binding</keyword>
<evidence type="ECO:0000256" key="7">
    <source>
        <dbReference type="PIRSR" id="PIRSR600175-2"/>
    </source>
</evidence>
<organism evidence="10 11">
    <name type="scientific">Apteryx owenii</name>
    <name type="common">Little spotted kiwi</name>
    <dbReference type="NCBI Taxonomy" id="8824"/>
    <lineage>
        <taxon>Eukaryota</taxon>
        <taxon>Metazoa</taxon>
        <taxon>Chordata</taxon>
        <taxon>Craniata</taxon>
        <taxon>Vertebrata</taxon>
        <taxon>Euteleostomi</taxon>
        <taxon>Archelosauria</taxon>
        <taxon>Archosauria</taxon>
        <taxon>Dinosauria</taxon>
        <taxon>Saurischia</taxon>
        <taxon>Theropoda</taxon>
        <taxon>Coelurosauria</taxon>
        <taxon>Aves</taxon>
        <taxon>Palaeognathae</taxon>
        <taxon>Apterygiformes</taxon>
        <taxon>Apterygidae</taxon>
        <taxon>Apteryx</taxon>
    </lineage>
</organism>
<feature type="transmembrane region" description="Helical" evidence="9">
    <location>
        <begin position="320"/>
        <end position="345"/>
    </location>
</feature>
<keyword evidence="3 8" id="KW-0812">Transmembrane</keyword>
<keyword evidence="2 8" id="KW-0813">Transport</keyword>
<evidence type="ECO:0000256" key="4">
    <source>
        <dbReference type="ARBA" id="ARBA00022989"/>
    </source>
</evidence>
<dbReference type="Pfam" id="PF00209">
    <property type="entry name" value="SNF"/>
    <property type="match status" value="1"/>
</dbReference>
<dbReference type="InterPro" id="IPR037272">
    <property type="entry name" value="SNS_sf"/>
</dbReference>
<feature type="binding site" evidence="6">
    <location>
        <position position="294"/>
    </location>
    <ligand>
        <name>Na(+)</name>
        <dbReference type="ChEBI" id="CHEBI:29101"/>
        <label>1</label>
    </ligand>
</feature>
<reference evidence="10" key="1">
    <citation type="submission" date="2025-08" db="UniProtKB">
        <authorList>
            <consortium name="Ensembl"/>
        </authorList>
    </citation>
    <scope>IDENTIFICATION</scope>
</reference>
<feature type="binding site" evidence="6">
    <location>
        <position position="58"/>
    </location>
    <ligand>
        <name>Na(+)</name>
        <dbReference type="ChEBI" id="CHEBI:29101"/>
        <label>1</label>
    </ligand>
</feature>
<dbReference type="PANTHER" id="PTHR11616">
    <property type="entry name" value="SODIUM/CHLORIDE DEPENDENT TRANSPORTER"/>
    <property type="match status" value="1"/>
</dbReference>
<evidence type="ECO:0000313" key="11">
    <source>
        <dbReference type="Proteomes" id="UP000694424"/>
    </source>
</evidence>
<feature type="transmembrane region" description="Helical" evidence="9">
    <location>
        <begin position="72"/>
        <end position="92"/>
    </location>
</feature>